<evidence type="ECO:0000313" key="2">
    <source>
        <dbReference type="Proteomes" id="UP000679950"/>
    </source>
</evidence>
<protein>
    <submittedName>
        <fullName evidence="1">Uncharacterized protein</fullName>
    </submittedName>
</protein>
<gene>
    <name evidence="1" type="ORF">J8TS2_24240</name>
</gene>
<comment type="caution">
    <text evidence="1">The sequence shown here is derived from an EMBL/GenBank/DDBJ whole genome shotgun (WGS) entry which is preliminary data.</text>
</comment>
<evidence type="ECO:0000313" key="1">
    <source>
        <dbReference type="EMBL" id="GIN58105.1"/>
    </source>
</evidence>
<organism evidence="1 2">
    <name type="scientific">Lederbergia ruris</name>
    <dbReference type="NCBI Taxonomy" id="217495"/>
    <lineage>
        <taxon>Bacteria</taxon>
        <taxon>Bacillati</taxon>
        <taxon>Bacillota</taxon>
        <taxon>Bacilli</taxon>
        <taxon>Bacillales</taxon>
        <taxon>Bacillaceae</taxon>
        <taxon>Lederbergia</taxon>
    </lineage>
</organism>
<reference evidence="1 2" key="1">
    <citation type="submission" date="2021-03" db="EMBL/GenBank/DDBJ databases">
        <title>Antimicrobial resistance genes in bacteria isolated from Japanese honey, and their potential for conferring macrolide and lincosamide resistance in the American foulbrood pathogen Paenibacillus larvae.</title>
        <authorList>
            <person name="Okamoto M."/>
            <person name="Kumagai M."/>
            <person name="Kanamori H."/>
            <person name="Takamatsu D."/>
        </authorList>
    </citation>
    <scope>NUCLEOTIDE SEQUENCE [LARGE SCALE GENOMIC DNA]</scope>
    <source>
        <strain evidence="1 2">J8TS2</strain>
    </source>
</reference>
<dbReference type="Proteomes" id="UP000679950">
    <property type="component" value="Unassembled WGS sequence"/>
</dbReference>
<proteinExistence type="predicted"/>
<name>A0ABQ4KJG8_9BACI</name>
<sequence>MEFSSADPTETFQGGVRKNHFQIWKRINNIIEDIPEDDIPAYITETKLNRDDLKSGQKAALVIRLFYEELAKEAKANSMANLRQYTEMPDLANRSISRDTANELAKKVGIGRSSMTYLIAVYRNRPDLFERVFNGEYSINRAYTQMKADEEPEEVEYVTNL</sequence>
<keyword evidence="2" id="KW-1185">Reference proteome</keyword>
<dbReference type="EMBL" id="BORB01000019">
    <property type="protein sequence ID" value="GIN58105.1"/>
    <property type="molecule type" value="Genomic_DNA"/>
</dbReference>
<accession>A0ABQ4KJG8</accession>